<feature type="transmembrane region" description="Helical" evidence="10">
    <location>
        <begin position="443"/>
        <end position="465"/>
    </location>
</feature>
<dbReference type="Pfam" id="PF02706">
    <property type="entry name" value="Wzz"/>
    <property type="match status" value="1"/>
</dbReference>
<evidence type="ECO:0000259" key="12">
    <source>
        <dbReference type="Pfam" id="PF02706"/>
    </source>
</evidence>
<keyword evidence="6 10" id="KW-1133">Transmembrane helix</keyword>
<keyword evidence="4" id="KW-0547">Nucleotide-binding</keyword>
<evidence type="ECO:0000256" key="9">
    <source>
        <dbReference type="SAM" id="MobiDB-lite"/>
    </source>
</evidence>
<dbReference type="GO" id="GO:0004713">
    <property type="term" value="F:protein tyrosine kinase activity"/>
    <property type="evidence" value="ECO:0007669"/>
    <property type="project" value="TreeGrafter"/>
</dbReference>
<evidence type="ECO:0000256" key="5">
    <source>
        <dbReference type="ARBA" id="ARBA00022840"/>
    </source>
</evidence>
<sequence>MHGTLPQLSPAPSRTVPMAARQPQSPAAPDGADALRVLWRRRSTVAGVAALILLATALVTLAVPESYTATAEVMLMPREAADTDGGETGSGTGAAIASEVEVLRSRELLRRVVRERQLLLDPEFNPAVRPAGGLFSRLGFVATPSPRELRIERQRARTVAALREKMSVRILGRSRVIEVAVLSRDADKAARIANALVQDYLAQRQAAVSRARARTSDALEARVARQRERVEAAERALENHRRESGLAGDGGAGVDAKRLGDLEAKLVDSRAERAKIETRLAALRRGLEESGPNAVPTGLRSPLAEELQAQLAKLLRRKWEMSPEYGPRHPRMVDVNAELEGLRQELAEEGRRILSDLRGELEVARAHEMTLELELGEMRRKTDRQADARTRLRRLQRKMEAEGSLLNTLSERLERTSLSQGLQQPDARVISAASPPSDPSTPWIGPVMILAFLTALLSGIGAAMLMERFDRTVATPDMLEAHAGLKVLASVPSGPVPTGRERRLARHAISEPTSDFAESVRCMYAGMQNGDPERTPRSILVTSALPQEGKTTLAVTLARMLARERKRVILVEADLRRPRAHRFFGWKPGFGLAEYLAGRVPLQGVIRRDRESGLHVICAGEAGRDPGRRLSGRRLALTVEALAAHYDAVIVDSPPTLPFADARVLAPLTDATILVTRWRKTPRESVALAARTLRDAGAMLSGAVLSRVDSKRYRHYDTADKPIHGRALRAHYKG</sequence>
<dbReference type="EMBL" id="QPMH01000003">
    <property type="protein sequence ID" value="RDD63166.1"/>
    <property type="molecule type" value="Genomic_DNA"/>
</dbReference>
<evidence type="ECO:0008006" key="15">
    <source>
        <dbReference type="Google" id="ProtNLM"/>
    </source>
</evidence>
<dbReference type="Gene3D" id="3.40.50.300">
    <property type="entry name" value="P-loop containing nucleotide triphosphate hydrolases"/>
    <property type="match status" value="1"/>
</dbReference>
<keyword evidence="2" id="KW-1003">Cell membrane</keyword>
<protein>
    <recommendedName>
        <fullName evidence="15">CobQ/CobB/MinD/ParA nucleotide binding domain-containing protein</fullName>
    </recommendedName>
</protein>
<evidence type="ECO:0000256" key="3">
    <source>
        <dbReference type="ARBA" id="ARBA00022692"/>
    </source>
</evidence>
<dbReference type="InterPro" id="IPR050445">
    <property type="entry name" value="Bact_polysacc_biosynth/exp"/>
</dbReference>
<comment type="caution">
    <text evidence="13">The sequence shown here is derived from an EMBL/GenBank/DDBJ whole genome shotgun (WGS) entry which is preliminary data.</text>
</comment>
<dbReference type="InterPro" id="IPR005702">
    <property type="entry name" value="Wzc-like_C"/>
</dbReference>
<dbReference type="PANTHER" id="PTHR32309">
    <property type="entry name" value="TYROSINE-PROTEIN KINASE"/>
    <property type="match status" value="1"/>
</dbReference>
<dbReference type="SUPFAM" id="SSF52540">
    <property type="entry name" value="P-loop containing nucleoside triphosphate hydrolases"/>
    <property type="match status" value="1"/>
</dbReference>
<proteinExistence type="predicted"/>
<accession>A0A369TJT6</accession>
<evidence type="ECO:0000256" key="1">
    <source>
        <dbReference type="ARBA" id="ARBA00004651"/>
    </source>
</evidence>
<dbReference type="Pfam" id="PF01656">
    <property type="entry name" value="CbiA"/>
    <property type="match status" value="1"/>
</dbReference>
<reference evidence="13 14" key="1">
    <citation type="submission" date="2018-07" db="EMBL/GenBank/DDBJ databases">
        <title>Venubactetium sediminum gen. nov., sp. nov., isolated from a marine solar saltern.</title>
        <authorList>
            <person name="Wang S."/>
        </authorList>
    </citation>
    <scope>NUCLEOTIDE SEQUENCE [LARGE SCALE GENOMIC DNA]</scope>
    <source>
        <strain evidence="13 14">WD2A32</strain>
    </source>
</reference>
<dbReference type="Proteomes" id="UP000253941">
    <property type="component" value="Unassembled WGS sequence"/>
</dbReference>
<evidence type="ECO:0000256" key="2">
    <source>
        <dbReference type="ARBA" id="ARBA00022475"/>
    </source>
</evidence>
<keyword evidence="8" id="KW-0175">Coiled coil</keyword>
<dbReference type="InterPro" id="IPR027417">
    <property type="entry name" value="P-loop_NTPase"/>
</dbReference>
<keyword evidence="3 10" id="KW-0812">Transmembrane</keyword>
<evidence type="ECO:0000256" key="10">
    <source>
        <dbReference type="SAM" id="Phobius"/>
    </source>
</evidence>
<feature type="coiled-coil region" evidence="8">
    <location>
        <begin position="216"/>
        <end position="279"/>
    </location>
</feature>
<evidence type="ECO:0000259" key="11">
    <source>
        <dbReference type="Pfam" id="PF01656"/>
    </source>
</evidence>
<name>A0A369TJT6_9PROT</name>
<feature type="compositionally biased region" description="Polar residues" evidence="9">
    <location>
        <begin position="1"/>
        <end position="12"/>
    </location>
</feature>
<feature type="domain" description="CobQ/CobB/MinD/ParA nucleotide binding" evidence="11">
    <location>
        <begin position="548"/>
        <end position="711"/>
    </location>
</feature>
<dbReference type="InterPro" id="IPR003856">
    <property type="entry name" value="LPS_length_determ_N"/>
</dbReference>
<keyword evidence="7 10" id="KW-0472">Membrane</keyword>
<dbReference type="AlphaFoldDB" id="A0A369TJT6"/>
<evidence type="ECO:0000256" key="4">
    <source>
        <dbReference type="ARBA" id="ARBA00022741"/>
    </source>
</evidence>
<dbReference type="PANTHER" id="PTHR32309:SF13">
    <property type="entry name" value="FERRIC ENTEROBACTIN TRANSPORT PROTEIN FEPE"/>
    <property type="match status" value="1"/>
</dbReference>
<feature type="coiled-coil region" evidence="8">
    <location>
        <begin position="378"/>
        <end position="412"/>
    </location>
</feature>
<evidence type="ECO:0000256" key="7">
    <source>
        <dbReference type="ARBA" id="ARBA00023136"/>
    </source>
</evidence>
<evidence type="ECO:0000256" key="8">
    <source>
        <dbReference type="SAM" id="Coils"/>
    </source>
</evidence>
<feature type="region of interest" description="Disordered" evidence="9">
    <location>
        <begin position="1"/>
        <end position="30"/>
    </location>
</feature>
<dbReference type="GO" id="GO:0005886">
    <property type="term" value="C:plasma membrane"/>
    <property type="evidence" value="ECO:0007669"/>
    <property type="project" value="UniProtKB-SubCell"/>
</dbReference>
<feature type="transmembrane region" description="Helical" evidence="10">
    <location>
        <begin position="45"/>
        <end position="63"/>
    </location>
</feature>
<dbReference type="InterPro" id="IPR002586">
    <property type="entry name" value="CobQ/CobB/MinD/ParA_Nub-bd_dom"/>
</dbReference>
<organism evidence="13 14">
    <name type="scientific">Ferruginivarius sediminum</name>
    <dbReference type="NCBI Taxonomy" id="2661937"/>
    <lineage>
        <taxon>Bacteria</taxon>
        <taxon>Pseudomonadati</taxon>
        <taxon>Pseudomonadota</taxon>
        <taxon>Alphaproteobacteria</taxon>
        <taxon>Rhodospirillales</taxon>
        <taxon>Rhodospirillaceae</taxon>
        <taxon>Ferruginivarius</taxon>
    </lineage>
</organism>
<keyword evidence="5" id="KW-0067">ATP-binding</keyword>
<keyword evidence="14" id="KW-1185">Reference proteome</keyword>
<dbReference type="CDD" id="cd05387">
    <property type="entry name" value="BY-kinase"/>
    <property type="match status" value="1"/>
</dbReference>
<feature type="domain" description="Polysaccharide chain length determinant N-terminal" evidence="12">
    <location>
        <begin position="35"/>
        <end position="115"/>
    </location>
</feature>
<comment type="subcellular location">
    <subcellularLocation>
        <location evidence="1">Cell membrane</location>
        <topology evidence="1">Multi-pass membrane protein</topology>
    </subcellularLocation>
</comment>
<gene>
    <name evidence="13" type="ORF">DRB17_05220</name>
</gene>
<evidence type="ECO:0000313" key="13">
    <source>
        <dbReference type="EMBL" id="RDD63166.1"/>
    </source>
</evidence>
<evidence type="ECO:0000313" key="14">
    <source>
        <dbReference type="Proteomes" id="UP000253941"/>
    </source>
</evidence>
<evidence type="ECO:0000256" key="6">
    <source>
        <dbReference type="ARBA" id="ARBA00022989"/>
    </source>
</evidence>